<dbReference type="EMBL" id="JBHSDU010000003">
    <property type="protein sequence ID" value="MFC4310861.1"/>
    <property type="molecule type" value="Genomic_DNA"/>
</dbReference>
<gene>
    <name evidence="2" type="ORF">ACFPN2_17330</name>
</gene>
<keyword evidence="1" id="KW-0812">Transmembrane</keyword>
<keyword evidence="3" id="KW-1185">Reference proteome</keyword>
<feature type="transmembrane region" description="Helical" evidence="1">
    <location>
        <begin position="100"/>
        <end position="120"/>
    </location>
</feature>
<accession>A0ABV8ST95</accession>
<dbReference type="Pfam" id="PF20134">
    <property type="entry name" value="DUF6524"/>
    <property type="match status" value="1"/>
</dbReference>
<protein>
    <submittedName>
        <fullName evidence="2">DUF6524 family protein</fullName>
    </submittedName>
</protein>
<reference evidence="3" key="1">
    <citation type="journal article" date="2019" name="Int. J. Syst. Evol. Microbiol.">
        <title>The Global Catalogue of Microorganisms (GCM) 10K type strain sequencing project: providing services to taxonomists for standard genome sequencing and annotation.</title>
        <authorList>
            <consortium name="The Broad Institute Genomics Platform"/>
            <consortium name="The Broad Institute Genome Sequencing Center for Infectious Disease"/>
            <person name="Wu L."/>
            <person name="Ma J."/>
        </authorList>
    </citation>
    <scope>NUCLEOTIDE SEQUENCE [LARGE SCALE GENOMIC DNA]</scope>
    <source>
        <strain evidence="3">CGMCC 1.10759</strain>
    </source>
</reference>
<feature type="transmembrane region" description="Helical" evidence="1">
    <location>
        <begin position="68"/>
        <end position="88"/>
    </location>
</feature>
<name>A0ABV8ST95_9GAMM</name>
<organism evidence="2 3">
    <name type="scientific">Steroidobacter flavus</name>
    <dbReference type="NCBI Taxonomy" id="1842136"/>
    <lineage>
        <taxon>Bacteria</taxon>
        <taxon>Pseudomonadati</taxon>
        <taxon>Pseudomonadota</taxon>
        <taxon>Gammaproteobacteria</taxon>
        <taxon>Steroidobacterales</taxon>
        <taxon>Steroidobacteraceae</taxon>
        <taxon>Steroidobacter</taxon>
    </lineage>
</organism>
<dbReference type="RefSeq" id="WP_380598715.1">
    <property type="nucleotide sequence ID" value="NZ_JBHSDU010000003.1"/>
</dbReference>
<keyword evidence="1" id="KW-1133">Transmembrane helix</keyword>
<evidence type="ECO:0000256" key="1">
    <source>
        <dbReference type="SAM" id="Phobius"/>
    </source>
</evidence>
<evidence type="ECO:0000313" key="2">
    <source>
        <dbReference type="EMBL" id="MFC4310861.1"/>
    </source>
</evidence>
<evidence type="ECO:0000313" key="3">
    <source>
        <dbReference type="Proteomes" id="UP001595904"/>
    </source>
</evidence>
<sequence length="140" mass="15241">MNDLSFSGFLVRVALSLILVLLTFNPSGYSYVHMVADGFPSVTPVEAVLGILLLIGWIVFLGATLRSIGFLGMVLALALCAALIWMVASWGWVSLENTNALIWVGLVVLALIMAIGMAWAHLYRRWTGQTTVDEVNESNN</sequence>
<dbReference type="Proteomes" id="UP001595904">
    <property type="component" value="Unassembled WGS sequence"/>
</dbReference>
<feature type="transmembrane region" description="Helical" evidence="1">
    <location>
        <begin position="41"/>
        <end position="61"/>
    </location>
</feature>
<proteinExistence type="predicted"/>
<comment type="caution">
    <text evidence="2">The sequence shown here is derived from an EMBL/GenBank/DDBJ whole genome shotgun (WGS) entry which is preliminary data.</text>
</comment>
<dbReference type="InterPro" id="IPR045387">
    <property type="entry name" value="DUF6524"/>
</dbReference>
<feature type="transmembrane region" description="Helical" evidence="1">
    <location>
        <begin position="9"/>
        <end position="29"/>
    </location>
</feature>
<keyword evidence="1" id="KW-0472">Membrane</keyword>